<dbReference type="Pfam" id="PF08448">
    <property type="entry name" value="PAS_4"/>
    <property type="match status" value="2"/>
</dbReference>
<evidence type="ECO:0000313" key="12">
    <source>
        <dbReference type="Proteomes" id="UP000031532"/>
    </source>
</evidence>
<dbReference type="EMBL" id="JTJC03000007">
    <property type="protein sequence ID" value="NHC37237.1"/>
    <property type="molecule type" value="Genomic_DNA"/>
</dbReference>
<dbReference type="SMART" id="SM00065">
    <property type="entry name" value="GAF"/>
    <property type="match status" value="1"/>
</dbReference>
<feature type="domain" description="PAC" evidence="10">
    <location>
        <begin position="284"/>
        <end position="336"/>
    </location>
</feature>
<feature type="domain" description="Histidine kinase" evidence="9">
    <location>
        <begin position="474"/>
        <end position="690"/>
    </location>
</feature>
<comment type="caution">
    <text evidence="11">The sequence shown here is derived from an EMBL/GenBank/DDBJ whole genome shotgun (WGS) entry which is preliminary data.</text>
</comment>
<keyword evidence="12" id="KW-1185">Reference proteome</keyword>
<dbReference type="Gene3D" id="3.30.565.10">
    <property type="entry name" value="Histidine kinase-like ATPase, C-terminal domain"/>
    <property type="match status" value="1"/>
</dbReference>
<keyword evidence="4" id="KW-0808">Transferase</keyword>
<dbReference type="InterPro" id="IPR000700">
    <property type="entry name" value="PAS-assoc_C"/>
</dbReference>
<keyword evidence="8" id="KW-0902">Two-component regulatory system</keyword>
<dbReference type="SUPFAM" id="SSF47384">
    <property type="entry name" value="Homodimeric domain of signal transducing histidine kinase"/>
    <property type="match status" value="1"/>
</dbReference>
<evidence type="ECO:0000256" key="3">
    <source>
        <dbReference type="ARBA" id="ARBA00022553"/>
    </source>
</evidence>
<dbReference type="InterPro" id="IPR035965">
    <property type="entry name" value="PAS-like_dom_sf"/>
</dbReference>
<keyword evidence="5" id="KW-0547">Nucleotide-binding</keyword>
<dbReference type="CDD" id="cd00075">
    <property type="entry name" value="HATPase"/>
    <property type="match status" value="1"/>
</dbReference>
<dbReference type="CDD" id="cd00082">
    <property type="entry name" value="HisKA"/>
    <property type="match status" value="1"/>
</dbReference>
<dbReference type="PRINTS" id="PR00344">
    <property type="entry name" value="BCTRLSENSOR"/>
</dbReference>
<evidence type="ECO:0000256" key="5">
    <source>
        <dbReference type="ARBA" id="ARBA00022741"/>
    </source>
</evidence>
<evidence type="ECO:0000256" key="4">
    <source>
        <dbReference type="ARBA" id="ARBA00022679"/>
    </source>
</evidence>
<dbReference type="SUPFAM" id="SSF55874">
    <property type="entry name" value="ATPase domain of HSP90 chaperone/DNA topoisomerase II/histidine kinase"/>
    <property type="match status" value="1"/>
</dbReference>
<dbReference type="SMART" id="SM00388">
    <property type="entry name" value="HisKA"/>
    <property type="match status" value="1"/>
</dbReference>
<keyword evidence="6" id="KW-0418">Kinase</keyword>
<dbReference type="Pfam" id="PF02518">
    <property type="entry name" value="HATPase_c"/>
    <property type="match status" value="1"/>
</dbReference>
<dbReference type="InterPro" id="IPR013656">
    <property type="entry name" value="PAS_4"/>
</dbReference>
<dbReference type="InterPro" id="IPR050736">
    <property type="entry name" value="Sensor_HK_Regulatory"/>
</dbReference>
<evidence type="ECO:0000256" key="1">
    <source>
        <dbReference type="ARBA" id="ARBA00000085"/>
    </source>
</evidence>
<evidence type="ECO:0000256" key="2">
    <source>
        <dbReference type="ARBA" id="ARBA00012438"/>
    </source>
</evidence>
<dbReference type="PROSITE" id="PS50113">
    <property type="entry name" value="PAC"/>
    <property type="match status" value="1"/>
</dbReference>
<dbReference type="RefSeq" id="WP_052290123.1">
    <property type="nucleotide sequence ID" value="NZ_JTJC03000007.1"/>
</dbReference>
<sequence>MNQEPTPESLSATINHLKQLNEQLQLQVAAHQRAEAEVRFLHSITQSINESHDFHSALTIALEKICQFTGWQFGEAWVPSSDGQSLTYSPAWYSADPDLEQFRRSSERYQFAANVGLPGRVWVSKRPEWLHISQEPETIFLRKFIADRVGFKTALGMPIVDSGDRVLAVLVFFMFASCAENTHLIELVTTSAVQLGTLLQRQQAEAALYQSQAWLQAILDNSTALIYIKDLDGKYLLVNVWFSLLFYPDRAGIKEKTDYDIFPLEIAAVLQQNDRKVIAAKSPIDWEELLPHEDDGLHTYLSIKFPLYNEHGEPYAICGISTDITERKRAEDALRSSMATNRALLNAIPDLMFRINRSGIFVNFKAAKGDRLHLPADEFLGKHLSEVFPHEIAQAVDSCIQKTLLTTEVQILECQLIVNHEFRDYELRIAVSAENEVMTIVRDITDRKRTEAEIRLALAKEKELGELKSRFVTMASHEFRTPLATILSSSELLEHYSHKWSEDRKLNHLQRIQTSVKHMTQLLNDVLLIGKAEAGKLDFKPMLINLKHFCHEVVEEIQLTASDRQIIFQCRTDDRITGMMDEKLLRHIFINLLSNAVKYSPVDSPVNFELISEGETVIFRVRDRGIGIPLAEQEEIFSSFHRASNVGTISGTGLGLAIVKKSIDLHDGKIAVESSVGLGTVFTVVLPLNKQV</sequence>
<dbReference type="InterPro" id="IPR003018">
    <property type="entry name" value="GAF"/>
</dbReference>
<dbReference type="PANTHER" id="PTHR43711:SF26">
    <property type="entry name" value="SENSOR HISTIDINE KINASE RCSC"/>
    <property type="match status" value="1"/>
</dbReference>
<dbReference type="InterPro" id="IPR004358">
    <property type="entry name" value="Sig_transdc_His_kin-like_C"/>
</dbReference>
<gene>
    <name evidence="11" type="ORF">QH73_0021795</name>
</gene>
<dbReference type="Gene3D" id="3.30.450.40">
    <property type="match status" value="1"/>
</dbReference>
<name>A0A9X5E8K1_9CYAN</name>
<evidence type="ECO:0000256" key="6">
    <source>
        <dbReference type="ARBA" id="ARBA00022777"/>
    </source>
</evidence>
<dbReference type="FunFam" id="3.30.565.10:FF:000037">
    <property type="entry name" value="Hybrid sensor histidine kinase/response regulator"/>
    <property type="match status" value="1"/>
</dbReference>
<dbReference type="Pfam" id="PF13185">
    <property type="entry name" value="GAF_2"/>
    <property type="match status" value="1"/>
</dbReference>
<keyword evidence="3" id="KW-0597">Phosphoprotein</keyword>
<dbReference type="SMART" id="SM00091">
    <property type="entry name" value="PAS"/>
    <property type="match status" value="2"/>
</dbReference>
<evidence type="ECO:0000313" key="11">
    <source>
        <dbReference type="EMBL" id="NHC37237.1"/>
    </source>
</evidence>
<dbReference type="SMART" id="SM00387">
    <property type="entry name" value="HATPase_c"/>
    <property type="match status" value="1"/>
</dbReference>
<accession>A0A9X5E8K1</accession>
<dbReference type="SUPFAM" id="SSF55785">
    <property type="entry name" value="PYP-like sensor domain (PAS domain)"/>
    <property type="match status" value="2"/>
</dbReference>
<evidence type="ECO:0000259" key="10">
    <source>
        <dbReference type="PROSITE" id="PS50113"/>
    </source>
</evidence>
<dbReference type="Proteomes" id="UP000031532">
    <property type="component" value="Unassembled WGS sequence"/>
</dbReference>
<dbReference type="InterPro" id="IPR003661">
    <property type="entry name" value="HisK_dim/P_dom"/>
</dbReference>
<dbReference type="InterPro" id="IPR000014">
    <property type="entry name" value="PAS"/>
</dbReference>
<evidence type="ECO:0000256" key="7">
    <source>
        <dbReference type="ARBA" id="ARBA00022840"/>
    </source>
</evidence>
<dbReference type="OrthoDB" id="453200at2"/>
<evidence type="ECO:0000259" key="9">
    <source>
        <dbReference type="PROSITE" id="PS50109"/>
    </source>
</evidence>
<dbReference type="InterPro" id="IPR029016">
    <property type="entry name" value="GAF-like_dom_sf"/>
</dbReference>
<organism evidence="11 12">
    <name type="scientific">Scytonema millei VB511283</name>
    <dbReference type="NCBI Taxonomy" id="1245923"/>
    <lineage>
        <taxon>Bacteria</taxon>
        <taxon>Bacillati</taxon>
        <taxon>Cyanobacteriota</taxon>
        <taxon>Cyanophyceae</taxon>
        <taxon>Nostocales</taxon>
        <taxon>Scytonemataceae</taxon>
        <taxon>Scytonema</taxon>
    </lineage>
</organism>
<proteinExistence type="predicted"/>
<dbReference type="PROSITE" id="PS50109">
    <property type="entry name" value="HIS_KIN"/>
    <property type="match status" value="1"/>
</dbReference>
<dbReference type="SUPFAM" id="SSF55781">
    <property type="entry name" value="GAF domain-like"/>
    <property type="match status" value="1"/>
</dbReference>
<keyword evidence="7" id="KW-0067">ATP-binding</keyword>
<dbReference type="EC" id="2.7.13.3" evidence="2"/>
<dbReference type="Gene3D" id="1.10.287.130">
    <property type="match status" value="1"/>
</dbReference>
<dbReference type="Gene3D" id="3.30.450.20">
    <property type="entry name" value="PAS domain"/>
    <property type="match status" value="2"/>
</dbReference>
<dbReference type="NCBIfam" id="TIGR00229">
    <property type="entry name" value="sensory_box"/>
    <property type="match status" value="2"/>
</dbReference>
<dbReference type="GO" id="GO:0000155">
    <property type="term" value="F:phosphorelay sensor kinase activity"/>
    <property type="evidence" value="ECO:0007669"/>
    <property type="project" value="InterPro"/>
</dbReference>
<dbReference type="InterPro" id="IPR036890">
    <property type="entry name" value="HATPase_C_sf"/>
</dbReference>
<dbReference type="InterPro" id="IPR003594">
    <property type="entry name" value="HATPase_dom"/>
</dbReference>
<dbReference type="GO" id="GO:0005524">
    <property type="term" value="F:ATP binding"/>
    <property type="evidence" value="ECO:0007669"/>
    <property type="project" value="UniProtKB-KW"/>
</dbReference>
<dbReference type="InterPro" id="IPR036097">
    <property type="entry name" value="HisK_dim/P_sf"/>
</dbReference>
<dbReference type="Pfam" id="PF00512">
    <property type="entry name" value="HisKA"/>
    <property type="match status" value="1"/>
</dbReference>
<dbReference type="InterPro" id="IPR005467">
    <property type="entry name" value="His_kinase_dom"/>
</dbReference>
<reference evidence="11 12" key="1">
    <citation type="journal article" date="2015" name="Genome Announc.">
        <title>Draft Genome Sequence of the Terrestrial Cyanobacterium Scytonema millei VB511283, Isolated from Eastern India.</title>
        <authorList>
            <person name="Sen D."/>
            <person name="Chandrababunaidu M.M."/>
            <person name="Singh D."/>
            <person name="Sanghi N."/>
            <person name="Ghorai A."/>
            <person name="Mishra G.P."/>
            <person name="Madduluri M."/>
            <person name="Adhikary S.P."/>
            <person name="Tripathy S."/>
        </authorList>
    </citation>
    <scope>NUCLEOTIDE SEQUENCE [LARGE SCALE GENOMIC DNA]</scope>
    <source>
        <strain evidence="11 12">VB511283</strain>
    </source>
</reference>
<comment type="catalytic activity">
    <reaction evidence="1">
        <text>ATP + protein L-histidine = ADP + protein N-phospho-L-histidine.</text>
        <dbReference type="EC" id="2.7.13.3"/>
    </reaction>
</comment>
<dbReference type="PANTHER" id="PTHR43711">
    <property type="entry name" value="TWO-COMPONENT HISTIDINE KINASE"/>
    <property type="match status" value="1"/>
</dbReference>
<protein>
    <recommendedName>
        <fullName evidence="2">histidine kinase</fullName>
        <ecNumber evidence="2">2.7.13.3</ecNumber>
    </recommendedName>
</protein>
<dbReference type="AlphaFoldDB" id="A0A9X5E8K1"/>
<evidence type="ECO:0000256" key="8">
    <source>
        <dbReference type="ARBA" id="ARBA00023012"/>
    </source>
</evidence>